<dbReference type="Gramene" id="Kaladp0048s0805.1.v1.1">
    <property type="protein sequence ID" value="Kaladp0048s0805.1.v1.1"/>
    <property type="gene ID" value="Kaladp0048s0805.v1.1"/>
</dbReference>
<dbReference type="PANTHER" id="PTHR33697">
    <property type="entry name" value="T17B22.17 PROTEIN-RELATED"/>
    <property type="match status" value="1"/>
</dbReference>
<evidence type="ECO:0000259" key="2">
    <source>
        <dbReference type="PROSITE" id="PS50812"/>
    </source>
</evidence>
<dbReference type="AlphaFoldDB" id="A0A7N0TZ87"/>
<feature type="compositionally biased region" description="Polar residues" evidence="1">
    <location>
        <begin position="231"/>
        <end position="241"/>
    </location>
</feature>
<dbReference type="PROSITE" id="PS50812">
    <property type="entry name" value="PWWP"/>
    <property type="match status" value="1"/>
</dbReference>
<dbReference type="CDD" id="cd05162">
    <property type="entry name" value="PWWP"/>
    <property type="match status" value="1"/>
</dbReference>
<organism evidence="3 4">
    <name type="scientific">Kalanchoe fedtschenkoi</name>
    <name type="common">Lavender scallops</name>
    <name type="synonym">South American air plant</name>
    <dbReference type="NCBI Taxonomy" id="63787"/>
    <lineage>
        <taxon>Eukaryota</taxon>
        <taxon>Viridiplantae</taxon>
        <taxon>Streptophyta</taxon>
        <taxon>Embryophyta</taxon>
        <taxon>Tracheophyta</taxon>
        <taxon>Spermatophyta</taxon>
        <taxon>Magnoliopsida</taxon>
        <taxon>eudicotyledons</taxon>
        <taxon>Gunneridae</taxon>
        <taxon>Pentapetalae</taxon>
        <taxon>Saxifragales</taxon>
        <taxon>Crassulaceae</taxon>
        <taxon>Kalanchoe</taxon>
    </lineage>
</organism>
<dbReference type="InterPro" id="IPR000313">
    <property type="entry name" value="PWWP_dom"/>
</dbReference>
<dbReference type="Proteomes" id="UP000594263">
    <property type="component" value="Unplaced"/>
</dbReference>
<feature type="region of interest" description="Disordered" evidence="1">
    <location>
        <begin position="219"/>
        <end position="241"/>
    </location>
</feature>
<dbReference type="InterPro" id="IPR044679">
    <property type="entry name" value="PWWP2-like"/>
</dbReference>
<dbReference type="Gene3D" id="2.30.30.140">
    <property type="match status" value="1"/>
</dbReference>
<dbReference type="EnsemblPlants" id="Kaladp0048s0805.1.v1.1">
    <property type="protein sequence ID" value="Kaladp0048s0805.1.v1.1"/>
    <property type="gene ID" value="Kaladp0048s0805.v1.1"/>
</dbReference>
<dbReference type="Pfam" id="PF00855">
    <property type="entry name" value="PWWP"/>
    <property type="match status" value="1"/>
</dbReference>
<proteinExistence type="predicted"/>
<dbReference type="PANTHER" id="PTHR33697:SF2">
    <property type="entry name" value="T17B22.17 PROTEIN"/>
    <property type="match status" value="1"/>
</dbReference>
<keyword evidence="4" id="KW-1185">Reference proteome</keyword>
<feature type="region of interest" description="Disordered" evidence="1">
    <location>
        <begin position="137"/>
        <end position="162"/>
    </location>
</feature>
<sequence length="817" mass="90782">MGSSGSESVDFGVGSIVWVRRRNGSWWPGKILGPDDLSNTHLMSPRSGTPVKLLGREDASVDWYNLEKSKRVKVFRCGDFDDCIERAESSVGMPSKKREKYARREDAILHALELEKQILDNQGGRLDSISDIKISKSSHSAEKGSVTSSGNQESNGLNGHNALDRLSEGIGASPMLELGCQPLDKTKEAMLLEDEAPPKMRGLQEFGLRTFPSKRKFSSSIKRDEIDRPNSRCQARTSSAGEYSLGKDSHINFADDRKTSNEALIKETSLRGYYRCTPAVQLPQNSANLSSLCELQPETQVGSFHVSAPDQIKNAYQAKRDGCLYLPAESNEYLGNISEPSPTLKQVSRFPVRETNYPLHVSASDDNASGFSEDTESDSSDSDDLETDSDEEMNPFAGRVKQLDSIEGSEAEGRHGNMSIEELDRSAIANEIPFSADDGVSKWQLKGKRNLRSVSKRSVDIPNAGVGVNDETYLENRGDTFNRSIYSLHVNYQQNNDTDSFLDGEDLFERDYWSLGSAVGNTRHPTLRHMPRVRSNSNIHHTGVWDDMTWEHRTPMETRDYYTSNYHDQVYVGHGHVGGRMGSMLVEVDLEVQPSYPKQRVPIISLMSKIDGRAIIGHPLQVEGLEEGSADTLFRSDSGNGRLQCVVDYVLPSVWKTARRTANYRVPRPDLSSAVDNGGDADYHPLGRKPASMELYTNLGDPMQQIDPCALRPHAAKKPMKKISKKVSMSSCQKTRTLSSFDLDEDKQIGQGRNDDVQAFSLSELIKYESGPTTVACIPVKLVFSRLYEAVGRPPASIAPLPCYEDRVNTNTARMQN</sequence>
<dbReference type="GO" id="GO:0042393">
    <property type="term" value="F:histone binding"/>
    <property type="evidence" value="ECO:0007669"/>
    <property type="project" value="EnsemblPlants"/>
</dbReference>
<dbReference type="GO" id="GO:0010228">
    <property type="term" value="P:vegetative to reproductive phase transition of meristem"/>
    <property type="evidence" value="ECO:0007669"/>
    <property type="project" value="EnsemblPlants"/>
</dbReference>
<dbReference type="GO" id="GO:0097298">
    <property type="term" value="P:regulation of nucleus size"/>
    <property type="evidence" value="ECO:0007669"/>
    <property type="project" value="EnsemblPlants"/>
</dbReference>
<accession>A0A7N0TZ87</accession>
<evidence type="ECO:0000313" key="3">
    <source>
        <dbReference type="EnsemblPlants" id="Kaladp0048s0805.1.v1.1"/>
    </source>
</evidence>
<feature type="compositionally biased region" description="Acidic residues" evidence="1">
    <location>
        <begin position="373"/>
        <end position="393"/>
    </location>
</feature>
<dbReference type="SUPFAM" id="SSF63748">
    <property type="entry name" value="Tudor/PWWP/MBT"/>
    <property type="match status" value="1"/>
</dbReference>
<reference evidence="3" key="1">
    <citation type="submission" date="2021-01" db="UniProtKB">
        <authorList>
            <consortium name="EnsemblPlants"/>
        </authorList>
    </citation>
    <scope>IDENTIFICATION</scope>
</reference>
<dbReference type="OMA" id="CQVNESE"/>
<dbReference type="GO" id="GO:0090351">
    <property type="term" value="P:seedling development"/>
    <property type="evidence" value="ECO:0007669"/>
    <property type="project" value="EnsemblPlants"/>
</dbReference>
<evidence type="ECO:0000256" key="1">
    <source>
        <dbReference type="SAM" id="MobiDB-lite"/>
    </source>
</evidence>
<dbReference type="GO" id="GO:0005634">
    <property type="term" value="C:nucleus"/>
    <property type="evidence" value="ECO:0007669"/>
    <property type="project" value="EnsemblPlants"/>
</dbReference>
<feature type="compositionally biased region" description="Polar residues" evidence="1">
    <location>
        <begin position="145"/>
        <end position="158"/>
    </location>
</feature>
<protein>
    <recommendedName>
        <fullName evidence="2">PWWP domain-containing protein</fullName>
    </recommendedName>
</protein>
<feature type="region of interest" description="Disordered" evidence="1">
    <location>
        <begin position="360"/>
        <end position="399"/>
    </location>
</feature>
<evidence type="ECO:0000313" key="4">
    <source>
        <dbReference type="Proteomes" id="UP000594263"/>
    </source>
</evidence>
<feature type="domain" description="PWWP" evidence="2">
    <location>
        <begin position="13"/>
        <end position="68"/>
    </location>
</feature>
<feature type="compositionally biased region" description="Basic and acidic residues" evidence="1">
    <location>
        <begin position="221"/>
        <end position="230"/>
    </location>
</feature>
<name>A0A7N0TZ87_KALFE</name>